<evidence type="ECO:0000313" key="1">
    <source>
        <dbReference type="EMBL" id="ERZ96481.1"/>
    </source>
</evidence>
<dbReference type="AlphaFoldDB" id="U9SN46"/>
<accession>U9SN46</accession>
<gene>
    <name evidence="1" type="ORF">GLOINDRAFT_340625</name>
</gene>
<proteinExistence type="predicted"/>
<protein>
    <submittedName>
        <fullName evidence="1">Uncharacterized protein</fullName>
    </submittedName>
</protein>
<name>U9SN46_RHIID</name>
<dbReference type="EMBL" id="KI300421">
    <property type="protein sequence ID" value="ERZ96481.1"/>
    <property type="molecule type" value="Genomic_DNA"/>
</dbReference>
<reference evidence="1" key="1">
    <citation type="submission" date="2013-07" db="EMBL/GenBank/DDBJ databases">
        <title>The genome of an arbuscular mycorrhizal fungus provides insights into the evolution of the oldest plant symbiosis.</title>
        <authorList>
            <consortium name="DOE Joint Genome Institute"/>
            <person name="Tisserant E."/>
            <person name="Malbreil M."/>
            <person name="Kuo A."/>
            <person name="Kohler A."/>
            <person name="Symeonidi A."/>
            <person name="Balestrini R."/>
            <person name="Charron P."/>
            <person name="Duensing N."/>
            <person name="Frei-dit-Frey N."/>
            <person name="Gianinazzi-Pearson V."/>
            <person name="Gilbert B."/>
            <person name="Handa Y."/>
            <person name="Hijri M."/>
            <person name="Kaul R."/>
            <person name="Kawaguchi M."/>
            <person name="Krajinski F."/>
            <person name="Lammers P."/>
            <person name="Lapierre D."/>
            <person name="Masclaux F.G."/>
            <person name="Murat C."/>
            <person name="Morin E."/>
            <person name="Ndikumana S."/>
            <person name="Pagni M."/>
            <person name="Petitpierre D."/>
            <person name="Requena N."/>
            <person name="Rosikiewicz P."/>
            <person name="Riley R."/>
            <person name="Saito K."/>
            <person name="San Clemente H."/>
            <person name="Shapiro H."/>
            <person name="van Tuinen D."/>
            <person name="Becard G."/>
            <person name="Bonfante P."/>
            <person name="Paszkowski U."/>
            <person name="Shachar-Hill Y."/>
            <person name="Young J.P."/>
            <person name="Sanders I.R."/>
            <person name="Henrissat B."/>
            <person name="Rensing S.A."/>
            <person name="Grigoriev I.V."/>
            <person name="Corradi N."/>
            <person name="Roux C."/>
            <person name="Martin F."/>
        </authorList>
    </citation>
    <scope>NUCLEOTIDE SEQUENCE</scope>
    <source>
        <strain evidence="1">DAOM 197198</strain>
    </source>
</reference>
<sequence length="80" mass="9449">MLFRYQASIALFVEGNKYTNVKLEYYHNQRLQLPMGKLCVGMHCLNEKSENHVPCANKMYLEKAVAKIRSIHHINRNDRK</sequence>
<organism evidence="1">
    <name type="scientific">Rhizophagus irregularis (strain DAOM 181602 / DAOM 197198 / MUCL 43194)</name>
    <name type="common">Arbuscular mycorrhizal fungus</name>
    <name type="synonym">Glomus intraradices</name>
    <dbReference type="NCBI Taxonomy" id="747089"/>
    <lineage>
        <taxon>Eukaryota</taxon>
        <taxon>Fungi</taxon>
        <taxon>Fungi incertae sedis</taxon>
        <taxon>Mucoromycota</taxon>
        <taxon>Glomeromycotina</taxon>
        <taxon>Glomeromycetes</taxon>
        <taxon>Glomerales</taxon>
        <taxon>Glomeraceae</taxon>
        <taxon>Rhizophagus</taxon>
    </lineage>
</organism>
<dbReference type="HOGENOM" id="CLU_2591004_0_0_1"/>